<keyword evidence="1" id="KW-0812">Transmembrane</keyword>
<protein>
    <submittedName>
        <fullName evidence="2">Uncharacterized protein</fullName>
    </submittedName>
</protein>
<dbReference type="Proteomes" id="UP000029518">
    <property type="component" value="Chromosome"/>
</dbReference>
<keyword evidence="3" id="KW-1185">Reference proteome</keyword>
<dbReference type="AlphaFoldDB" id="A0A089LA96"/>
<name>A0A089LA96_PAEBO</name>
<dbReference type="HOGENOM" id="CLU_2845625_0_0_9"/>
<feature type="transmembrane region" description="Helical" evidence="1">
    <location>
        <begin position="34"/>
        <end position="54"/>
    </location>
</feature>
<accession>A0A089LA96</accession>
<gene>
    <name evidence="2" type="ORF">PBOR_08795</name>
</gene>
<evidence type="ECO:0000313" key="2">
    <source>
        <dbReference type="EMBL" id="AIQ57015.1"/>
    </source>
</evidence>
<evidence type="ECO:0000256" key="1">
    <source>
        <dbReference type="SAM" id="Phobius"/>
    </source>
</evidence>
<keyword evidence="1" id="KW-1133">Transmembrane helix</keyword>
<dbReference type="EMBL" id="CP009285">
    <property type="protein sequence ID" value="AIQ57015.1"/>
    <property type="molecule type" value="Genomic_DNA"/>
</dbReference>
<organism evidence="2 3">
    <name type="scientific">Paenibacillus borealis</name>
    <dbReference type="NCBI Taxonomy" id="160799"/>
    <lineage>
        <taxon>Bacteria</taxon>
        <taxon>Bacillati</taxon>
        <taxon>Bacillota</taxon>
        <taxon>Bacilli</taxon>
        <taxon>Bacillales</taxon>
        <taxon>Paenibacillaceae</taxon>
        <taxon>Paenibacillus</taxon>
    </lineage>
</organism>
<reference evidence="2" key="1">
    <citation type="submission" date="2014-08" db="EMBL/GenBank/DDBJ databases">
        <title>Comparative genomics of the Paenibacillus odorifer group.</title>
        <authorList>
            <person name="den Bakker H.C."/>
            <person name="Tsai Y.-C.Y.-C."/>
            <person name="Martin N."/>
            <person name="Korlach J."/>
            <person name="Wiedmann M."/>
        </authorList>
    </citation>
    <scope>NUCLEOTIDE SEQUENCE [LARGE SCALE GENOMIC DNA]</scope>
    <source>
        <strain evidence="2">DSM 13188</strain>
    </source>
</reference>
<proteinExistence type="predicted"/>
<dbReference type="KEGG" id="pbd:PBOR_08795"/>
<sequence>MLKGIIHAVLFLVKNATAVKSLLWHISRQNVNIILLNLGAGMVFLLYTLVYYVLNGILTEGRIVL</sequence>
<keyword evidence="1" id="KW-0472">Membrane</keyword>
<evidence type="ECO:0000313" key="3">
    <source>
        <dbReference type="Proteomes" id="UP000029518"/>
    </source>
</evidence>